<feature type="domain" description="CLU central" evidence="2">
    <location>
        <begin position="165"/>
        <end position="344"/>
    </location>
</feature>
<dbReference type="AlphaFoldDB" id="A0AAV8Z6H3"/>
<gene>
    <name evidence="3" type="ORF">NQ318_022161</name>
</gene>
<dbReference type="InterPro" id="IPR027523">
    <property type="entry name" value="CLU_prot"/>
</dbReference>
<dbReference type="PANTHER" id="PTHR12601:SF6">
    <property type="entry name" value="CLUSTERED MITOCHONDRIA PROTEIN HOMOLOG"/>
    <property type="match status" value="1"/>
</dbReference>
<dbReference type="PANTHER" id="PTHR12601">
    <property type="entry name" value="EUKARYOTIC TRANSLATION INITIATION FACTOR 3 SUBUNIT EIF-3"/>
    <property type="match status" value="1"/>
</dbReference>
<dbReference type="CDD" id="cd15466">
    <property type="entry name" value="CLU-central"/>
    <property type="match status" value="1"/>
</dbReference>
<reference evidence="3" key="1">
    <citation type="journal article" date="2023" name="Insect Mol. Biol.">
        <title>Genome sequencing provides insights into the evolution of gene families encoding plant cell wall-degrading enzymes in longhorned beetles.</title>
        <authorList>
            <person name="Shin N.R."/>
            <person name="Okamura Y."/>
            <person name="Kirsch R."/>
            <person name="Pauchet Y."/>
        </authorList>
    </citation>
    <scope>NUCLEOTIDE SEQUENCE</scope>
    <source>
        <strain evidence="3">AMC_N1</strain>
    </source>
</reference>
<dbReference type="GO" id="GO:0003729">
    <property type="term" value="F:mRNA binding"/>
    <property type="evidence" value="ECO:0007669"/>
    <property type="project" value="TreeGrafter"/>
</dbReference>
<proteinExistence type="predicted"/>
<dbReference type="Proteomes" id="UP001162162">
    <property type="component" value="Unassembled WGS sequence"/>
</dbReference>
<keyword evidence="4" id="KW-1185">Reference proteome</keyword>
<feature type="region of interest" description="Disordered" evidence="1">
    <location>
        <begin position="19"/>
        <end position="76"/>
    </location>
</feature>
<comment type="caution">
    <text evidence="3">The sequence shown here is derived from an EMBL/GenBank/DDBJ whole genome shotgun (WGS) entry which is preliminary data.</text>
</comment>
<feature type="region of interest" description="Disordered" evidence="1">
    <location>
        <begin position="254"/>
        <end position="276"/>
    </location>
</feature>
<dbReference type="GO" id="GO:0005737">
    <property type="term" value="C:cytoplasm"/>
    <property type="evidence" value="ECO:0007669"/>
    <property type="project" value="TreeGrafter"/>
</dbReference>
<evidence type="ECO:0000313" key="4">
    <source>
        <dbReference type="Proteomes" id="UP001162162"/>
    </source>
</evidence>
<evidence type="ECO:0000259" key="2">
    <source>
        <dbReference type="Pfam" id="PF12807"/>
    </source>
</evidence>
<dbReference type="GO" id="GO:0048312">
    <property type="term" value="P:intracellular distribution of mitochondria"/>
    <property type="evidence" value="ECO:0007669"/>
    <property type="project" value="TreeGrafter"/>
</dbReference>
<dbReference type="EMBL" id="JAPWTK010000013">
    <property type="protein sequence ID" value="KAJ8959464.1"/>
    <property type="molecule type" value="Genomic_DNA"/>
</dbReference>
<organism evidence="3 4">
    <name type="scientific">Aromia moschata</name>
    <dbReference type="NCBI Taxonomy" id="1265417"/>
    <lineage>
        <taxon>Eukaryota</taxon>
        <taxon>Metazoa</taxon>
        <taxon>Ecdysozoa</taxon>
        <taxon>Arthropoda</taxon>
        <taxon>Hexapoda</taxon>
        <taxon>Insecta</taxon>
        <taxon>Pterygota</taxon>
        <taxon>Neoptera</taxon>
        <taxon>Endopterygota</taxon>
        <taxon>Coleoptera</taxon>
        <taxon>Polyphaga</taxon>
        <taxon>Cucujiformia</taxon>
        <taxon>Chrysomeloidea</taxon>
        <taxon>Cerambycidae</taxon>
        <taxon>Cerambycinae</taxon>
        <taxon>Callichromatini</taxon>
        <taxon>Aromia</taxon>
    </lineage>
</organism>
<name>A0AAV8Z6H3_9CUCU</name>
<evidence type="ECO:0000313" key="3">
    <source>
        <dbReference type="EMBL" id="KAJ8959464.1"/>
    </source>
</evidence>
<evidence type="ECO:0000256" key="1">
    <source>
        <dbReference type="SAM" id="MobiDB-lite"/>
    </source>
</evidence>
<dbReference type="Pfam" id="PF12807">
    <property type="entry name" value="eIF3_p135"/>
    <property type="match status" value="1"/>
</dbReference>
<accession>A0AAV8Z6H3</accession>
<dbReference type="InterPro" id="IPR033646">
    <property type="entry name" value="CLU-central"/>
</dbReference>
<protein>
    <recommendedName>
        <fullName evidence="2">CLU central domain-containing protein</fullName>
    </recommendedName>
</protein>
<sequence>MMFIKYAAYHLQQLNLRKNEEKLSNRKALEDKPEVDANKKEEDANKDEENRKDEAKEKDDKEEKKSQMEEAEAKKIVESITEGSKLELEESTKNIVKTASIAVGSLKDTEFDIRFNPDVYSPGIRHCETLDPPLSKQRQLVKDAAEFLLTVQIPTFIRDCLDHSSAPMDGFTLSEAMHNRGINIRYLGKVTNLLAKVKQLEYLHSIAVSELMLRSIKHIFTIYLQGCEMMNLSVAIAHFLNCFLYSGAVANPLQGQDDQDQQETEQASGPSQPLSCNDNNEWANLTPKSLWNQLKTELRSYFDYELLSNDIDTSIETYSLQKISLLRSFCLKTGVQILLRDYNFESKNKLIFYEEDILNIFPIVKHINPRATDAYNFYTTGQTKIQQGCPKDGYEADQRGAESFE</sequence>
<feature type="compositionally biased region" description="Polar residues" evidence="1">
    <location>
        <begin position="264"/>
        <end position="276"/>
    </location>
</feature>